<protein>
    <submittedName>
        <fullName evidence="9">Undecaprenyl-phosphate glucose phosphotransferase</fullName>
        <ecNumber evidence="9">2.7.8.31</ecNumber>
    </submittedName>
</protein>
<dbReference type="NCBIfam" id="TIGR03025">
    <property type="entry name" value="EPS_sugtrans"/>
    <property type="match status" value="1"/>
</dbReference>
<keyword evidence="3 9" id="KW-0808">Transferase</keyword>
<proteinExistence type="inferred from homology"/>
<reference evidence="10" key="1">
    <citation type="journal article" date="2019" name="Int. J. Syst. Evol. Microbiol.">
        <title>The Global Catalogue of Microorganisms (GCM) 10K type strain sequencing project: providing services to taxonomists for standard genome sequencing and annotation.</title>
        <authorList>
            <consortium name="The Broad Institute Genomics Platform"/>
            <consortium name="The Broad Institute Genome Sequencing Center for Infectious Disease"/>
            <person name="Wu L."/>
            <person name="Ma J."/>
        </authorList>
    </citation>
    <scope>NUCLEOTIDE SEQUENCE [LARGE SCALE GENOMIC DNA]</scope>
    <source>
        <strain evidence="10">KCTC 52640</strain>
    </source>
</reference>
<dbReference type="Pfam" id="PF13727">
    <property type="entry name" value="CoA_binding_3"/>
    <property type="match status" value="1"/>
</dbReference>
<accession>A0ABV7EKL3</accession>
<evidence type="ECO:0000256" key="4">
    <source>
        <dbReference type="ARBA" id="ARBA00022692"/>
    </source>
</evidence>
<feature type="transmembrane region" description="Helical" evidence="7">
    <location>
        <begin position="7"/>
        <end position="27"/>
    </location>
</feature>
<dbReference type="InterPro" id="IPR017473">
    <property type="entry name" value="Undecaprenyl-P_gluc_Ptfrase"/>
</dbReference>
<evidence type="ECO:0000256" key="2">
    <source>
        <dbReference type="ARBA" id="ARBA00006464"/>
    </source>
</evidence>
<dbReference type="PANTHER" id="PTHR30576:SF0">
    <property type="entry name" value="UNDECAPRENYL-PHOSPHATE N-ACETYLGALACTOSAMINYL 1-PHOSPHATE TRANSFERASE-RELATED"/>
    <property type="match status" value="1"/>
</dbReference>
<feature type="transmembrane region" description="Helical" evidence="7">
    <location>
        <begin position="279"/>
        <end position="299"/>
    </location>
</feature>
<evidence type="ECO:0000256" key="6">
    <source>
        <dbReference type="ARBA" id="ARBA00023136"/>
    </source>
</evidence>
<comment type="similarity">
    <text evidence="2">Belongs to the bacterial sugar transferase family.</text>
</comment>
<gene>
    <name evidence="9" type="ORF">ACFOSU_04875</name>
</gene>
<dbReference type="EC" id="2.7.8.31" evidence="9"/>
<dbReference type="Proteomes" id="UP001595462">
    <property type="component" value="Unassembled WGS sequence"/>
</dbReference>
<keyword evidence="5 7" id="KW-1133">Transmembrane helix</keyword>
<evidence type="ECO:0000256" key="5">
    <source>
        <dbReference type="ARBA" id="ARBA00022989"/>
    </source>
</evidence>
<evidence type="ECO:0000256" key="1">
    <source>
        <dbReference type="ARBA" id="ARBA00004141"/>
    </source>
</evidence>
<dbReference type="Gene3D" id="3.40.50.720">
    <property type="entry name" value="NAD(P)-binding Rossmann-like Domain"/>
    <property type="match status" value="1"/>
</dbReference>
<evidence type="ECO:0000256" key="7">
    <source>
        <dbReference type="SAM" id="Phobius"/>
    </source>
</evidence>
<dbReference type="PANTHER" id="PTHR30576">
    <property type="entry name" value="COLANIC BIOSYNTHESIS UDP-GLUCOSE LIPID CARRIER TRANSFERASE"/>
    <property type="match status" value="1"/>
</dbReference>
<dbReference type="GO" id="GO:0089702">
    <property type="term" value="F:undecaprenyl-phosphate glucose phosphotransferase activity"/>
    <property type="evidence" value="ECO:0007669"/>
    <property type="project" value="UniProtKB-EC"/>
</dbReference>
<comment type="caution">
    <text evidence="9">The sequence shown here is derived from an EMBL/GenBank/DDBJ whole genome shotgun (WGS) entry which is preliminary data.</text>
</comment>
<evidence type="ECO:0000313" key="9">
    <source>
        <dbReference type="EMBL" id="MFC3103220.1"/>
    </source>
</evidence>
<evidence type="ECO:0000313" key="10">
    <source>
        <dbReference type="Proteomes" id="UP001595462"/>
    </source>
</evidence>
<dbReference type="RefSeq" id="WP_380687041.1">
    <property type="nucleotide sequence ID" value="NZ_JBHRSS010000003.1"/>
</dbReference>
<keyword evidence="10" id="KW-1185">Reference proteome</keyword>
<dbReference type="InterPro" id="IPR003362">
    <property type="entry name" value="Bact_transf"/>
</dbReference>
<dbReference type="InterPro" id="IPR036291">
    <property type="entry name" value="NAD(P)-bd_dom_sf"/>
</dbReference>
<evidence type="ECO:0000256" key="3">
    <source>
        <dbReference type="ARBA" id="ARBA00022679"/>
    </source>
</evidence>
<name>A0ABV7EKL3_9GAMM</name>
<dbReference type="InterPro" id="IPR017475">
    <property type="entry name" value="EPS_sugar_tfrase"/>
</dbReference>
<keyword evidence="4 7" id="KW-0812">Transmembrane</keyword>
<comment type="subcellular location">
    <subcellularLocation>
        <location evidence="1">Membrane</location>
        <topology evidence="1">Multi-pass membrane protein</topology>
    </subcellularLocation>
</comment>
<dbReference type="SUPFAM" id="SSF51735">
    <property type="entry name" value="NAD(P)-binding Rossmann-fold domains"/>
    <property type="match status" value="1"/>
</dbReference>
<keyword evidence="6 7" id="KW-0472">Membrane</keyword>
<sequence length="467" mass="52728">MIFSHCVIGNIVALGDAAAVFFSGYISYLIYPGWSSDNYSFYLAALVINTLLTLIVFYEQGLYTVSAIYRPINQLYRIMLICMLLSLVLVGLAFAFKISEHFSRFWWGTWLASLTLSIYLARAAAYLAFESCVRKGWMTQNVAIVGGEAHGERLIKHLDSRKDPWMQIVGVFDDRRSRIPPRVGQYAVLGSLNELILYAQVNRVDDVLVALPWSADARVVDIVHTLSMLPVRVRLCPDAVAYNFLNQGSSHYGGVIALNVLDIPIAGWGAMIKGLMDRVVTLSILLIATPLIALIAILIKLDSPGPVFFQQQRYGFNQRLIKVYKFRSMRVDQQDDNAARLVSRGDPRLTRLGVFLRRTSLDELPQLFNVLKGEMSLVGPRPHALQAKAADMLYQDLVSEYAVRHKVKPGITGWAQVNGWRGETDTAEKIEKRVEHDLYYIENWSPMLDLYIILWTIVAVVKNDNAY</sequence>
<organism evidence="9 10">
    <name type="scientific">Salinisphaera aquimarina</name>
    <dbReference type="NCBI Taxonomy" id="2094031"/>
    <lineage>
        <taxon>Bacteria</taxon>
        <taxon>Pseudomonadati</taxon>
        <taxon>Pseudomonadota</taxon>
        <taxon>Gammaproteobacteria</taxon>
        <taxon>Salinisphaerales</taxon>
        <taxon>Salinisphaeraceae</taxon>
        <taxon>Salinisphaera</taxon>
    </lineage>
</organism>
<feature type="transmembrane region" description="Helical" evidence="7">
    <location>
        <begin position="78"/>
        <end position="99"/>
    </location>
</feature>
<dbReference type="NCBIfam" id="TIGR03023">
    <property type="entry name" value="WcaJ_sugtrans"/>
    <property type="match status" value="1"/>
</dbReference>
<feature type="domain" description="Bacterial sugar transferase" evidence="8">
    <location>
        <begin position="273"/>
        <end position="462"/>
    </location>
</feature>
<feature type="transmembrane region" description="Helical" evidence="7">
    <location>
        <begin position="39"/>
        <end position="58"/>
    </location>
</feature>
<dbReference type="EMBL" id="JBHRSS010000003">
    <property type="protein sequence ID" value="MFC3103220.1"/>
    <property type="molecule type" value="Genomic_DNA"/>
</dbReference>
<evidence type="ECO:0000259" key="8">
    <source>
        <dbReference type="Pfam" id="PF02397"/>
    </source>
</evidence>
<feature type="transmembrane region" description="Helical" evidence="7">
    <location>
        <begin position="105"/>
        <end position="129"/>
    </location>
</feature>
<dbReference type="Pfam" id="PF02397">
    <property type="entry name" value="Bac_transf"/>
    <property type="match status" value="1"/>
</dbReference>